<dbReference type="Proteomes" id="UP000693899">
    <property type="component" value="Segment"/>
</dbReference>
<accession>A0A8E4UXZ9</accession>
<reference evidence="1" key="1">
    <citation type="submission" date="2020-07" db="EMBL/GenBank/DDBJ databases">
        <title>Highly diverse flavobacterial phages as mortality factor during North Sea spring blooms.</title>
        <authorList>
            <person name="Bartlau N."/>
            <person name="Wichels A."/>
            <person name="Krohne G."/>
            <person name="Adriaenssens E.M."/>
            <person name="Heins A."/>
            <person name="Fuchs B.M."/>
            <person name="Amann R."/>
            <person name="Moraru C."/>
        </authorList>
    </citation>
    <scope>NUCLEOTIDE SEQUENCE</scope>
</reference>
<organism evidence="1 2">
    <name type="scientific">Maribacter phage Colly_1</name>
    <dbReference type="NCBI Taxonomy" id="2745691"/>
    <lineage>
        <taxon>Viruses</taxon>
        <taxon>Duplodnaviria</taxon>
        <taxon>Heunggongvirae</taxon>
        <taxon>Uroviricota</taxon>
        <taxon>Caudoviricetes</taxon>
        <taxon>Molycolviridae</taxon>
        <taxon>Mollyvirus</taxon>
        <taxon>Mollyvirus colly</taxon>
    </lineage>
</organism>
<keyword evidence="2" id="KW-1185">Reference proteome</keyword>
<dbReference type="EMBL" id="MT732450">
    <property type="protein sequence ID" value="QQO97318.1"/>
    <property type="molecule type" value="Genomic_DNA"/>
</dbReference>
<evidence type="ECO:0000313" key="1">
    <source>
        <dbReference type="EMBL" id="QQO97318.1"/>
    </source>
</evidence>
<sequence length="116" mass="13361">MLLTIKYSWEKNGIMCVAPDQLDARISEARLGNADVHLVDDGPILDGEMFYLDSIKKIIPPGSTMFTKFHDHPEAMRVVKTSRPQSLKRMIEPNLLEMLQNRIVFENMKVKSCLLW</sequence>
<proteinExistence type="predicted"/>
<evidence type="ECO:0000313" key="2">
    <source>
        <dbReference type="Proteomes" id="UP000693899"/>
    </source>
</evidence>
<name>A0A8E4UXZ9_9CAUD</name>
<protein>
    <submittedName>
        <fullName evidence="1">Uncharacterized protein</fullName>
    </submittedName>
</protein>
<gene>
    <name evidence="1" type="ORF">Colly1_36</name>
</gene>